<reference evidence="2" key="1">
    <citation type="submission" date="2021-10" db="EMBL/GenBank/DDBJ databases">
        <title>Gramella sp. ASW11-100T, isolated from marine sediment.</title>
        <authorList>
            <person name="Xia C."/>
        </authorList>
    </citation>
    <scope>NUCLEOTIDE SEQUENCE</scope>
    <source>
        <strain evidence="2">ASW11-100</strain>
    </source>
</reference>
<proteinExistence type="predicted"/>
<keyword evidence="1" id="KW-0472">Membrane</keyword>
<dbReference type="AlphaFoldDB" id="A0A9X1RT98"/>
<evidence type="ECO:0000256" key="1">
    <source>
        <dbReference type="SAM" id="Phobius"/>
    </source>
</evidence>
<feature type="transmembrane region" description="Helical" evidence="1">
    <location>
        <begin position="185"/>
        <end position="215"/>
    </location>
</feature>
<evidence type="ECO:0000313" key="3">
    <source>
        <dbReference type="Proteomes" id="UP001139414"/>
    </source>
</evidence>
<feature type="transmembrane region" description="Helical" evidence="1">
    <location>
        <begin position="35"/>
        <end position="56"/>
    </location>
</feature>
<keyword evidence="1" id="KW-0812">Transmembrane</keyword>
<evidence type="ECO:0000313" key="2">
    <source>
        <dbReference type="EMBL" id="MCB7479898.1"/>
    </source>
</evidence>
<dbReference type="EMBL" id="JAJBZG010000001">
    <property type="protein sequence ID" value="MCB7479898.1"/>
    <property type="molecule type" value="Genomic_DNA"/>
</dbReference>
<dbReference type="RefSeq" id="WP_229337363.1">
    <property type="nucleotide sequence ID" value="NZ_JAJBZG010000001.1"/>
</dbReference>
<evidence type="ECO:0008006" key="4">
    <source>
        <dbReference type="Google" id="ProtNLM"/>
    </source>
</evidence>
<protein>
    <recommendedName>
        <fullName evidence="4">Glycerophosphoryl diester phosphodiesterase membrane domain-containing protein</fullName>
    </recommendedName>
</protein>
<organism evidence="2 3">
    <name type="scientific">Christiangramia sediminis</name>
    <dbReference type="NCBI Taxonomy" id="2881336"/>
    <lineage>
        <taxon>Bacteria</taxon>
        <taxon>Pseudomonadati</taxon>
        <taxon>Bacteroidota</taxon>
        <taxon>Flavobacteriia</taxon>
        <taxon>Flavobacteriales</taxon>
        <taxon>Flavobacteriaceae</taxon>
        <taxon>Christiangramia</taxon>
    </lineage>
</organism>
<dbReference type="Proteomes" id="UP001139414">
    <property type="component" value="Unassembled WGS sequence"/>
</dbReference>
<keyword evidence="3" id="KW-1185">Reference proteome</keyword>
<feature type="transmembrane region" description="Helical" evidence="1">
    <location>
        <begin position="235"/>
        <end position="265"/>
    </location>
</feature>
<feature type="transmembrane region" description="Helical" evidence="1">
    <location>
        <begin position="145"/>
        <end position="164"/>
    </location>
</feature>
<feature type="transmembrane region" description="Helical" evidence="1">
    <location>
        <begin position="122"/>
        <end position="139"/>
    </location>
</feature>
<name>A0A9X1RT98_9FLAO</name>
<keyword evidence="1" id="KW-1133">Transmembrane helix</keyword>
<gene>
    <name evidence="2" type="ORF">LGQ90_01365</name>
</gene>
<feature type="transmembrane region" description="Helical" evidence="1">
    <location>
        <begin position="76"/>
        <end position="101"/>
    </location>
</feature>
<comment type="caution">
    <text evidence="2">The sequence shown here is derived from an EMBL/GenBank/DDBJ whole genome shotgun (WGS) entry which is preliminary data.</text>
</comment>
<sequence length="287" mass="31915">MSQEYIEFKKQRELGEILSVTFKFLRENYKAAGKIFLKLVGPAFILLIAAVTYYAWSTMGATFISNVGLNTSDFIISAGLMLLAYILYVSSMTGTVYHIILSYINNNGKIISSEVAAGLKSDFGKILLVTVISWILIFAGTLLFIIPGIYVAIPVSLATAILVFRRNNVMDSISESFQLIKDNWWNTFATLFCIGIIVYLIGLVFQLPAIFYFMFKAFVSASENSGTGSIEGVFGTGYIIINVITTIIQYLVYSITPIGVAFVYFNLNEKQNYTGTYETIQNLGNNK</sequence>
<accession>A0A9X1RT98</accession>